<evidence type="ECO:0000256" key="11">
    <source>
        <dbReference type="RuleBase" id="RU910715"/>
    </source>
</evidence>
<evidence type="ECO:0000256" key="4">
    <source>
        <dbReference type="ARBA" id="ARBA00022475"/>
    </source>
</evidence>
<dbReference type="OrthoDB" id="409725at2759"/>
<feature type="transmembrane region" description="Helical" evidence="11">
    <location>
        <begin position="129"/>
        <end position="155"/>
    </location>
</feature>
<feature type="transmembrane region" description="Helical" evidence="11">
    <location>
        <begin position="162"/>
        <end position="184"/>
    </location>
</feature>
<dbReference type="GO" id="GO:0005886">
    <property type="term" value="C:plasma membrane"/>
    <property type="evidence" value="ECO:0007669"/>
    <property type="project" value="UniProtKB-SubCell"/>
</dbReference>
<evidence type="ECO:0000256" key="10">
    <source>
        <dbReference type="ARBA" id="ARBA00037238"/>
    </source>
</evidence>
<dbReference type="Proteomes" id="UP000236161">
    <property type="component" value="Unassembled WGS sequence"/>
</dbReference>
<keyword evidence="7" id="KW-0677">Repeat</keyword>
<evidence type="ECO:0000256" key="2">
    <source>
        <dbReference type="ARBA" id="ARBA00007809"/>
    </source>
</evidence>
<keyword evidence="5 11" id="KW-0762">Sugar transport</keyword>
<feature type="transmembrane region" description="Helical" evidence="11">
    <location>
        <begin position="103"/>
        <end position="123"/>
    </location>
</feature>
<proteinExistence type="inferred from homology"/>
<keyword evidence="6 11" id="KW-0812">Transmembrane</keyword>
<dbReference type="InterPro" id="IPR004316">
    <property type="entry name" value="SWEET_rpt"/>
</dbReference>
<dbReference type="GO" id="GO:0051119">
    <property type="term" value="F:sugar transmembrane transporter activity"/>
    <property type="evidence" value="ECO:0007669"/>
    <property type="project" value="InterPro"/>
</dbReference>
<dbReference type="AlphaFoldDB" id="A0A2I0AMW3"/>
<feature type="transmembrane region" description="Helical" evidence="11">
    <location>
        <begin position="190"/>
        <end position="211"/>
    </location>
</feature>
<keyword evidence="4" id="KW-1003">Cell membrane</keyword>
<feature type="transmembrane region" description="Helical" evidence="11">
    <location>
        <begin position="68"/>
        <end position="91"/>
    </location>
</feature>
<evidence type="ECO:0000256" key="8">
    <source>
        <dbReference type="ARBA" id="ARBA00022989"/>
    </source>
</evidence>
<evidence type="ECO:0000256" key="5">
    <source>
        <dbReference type="ARBA" id="ARBA00022597"/>
    </source>
</evidence>
<keyword evidence="9 11" id="KW-0472">Membrane</keyword>
<reference evidence="12 13" key="1">
    <citation type="journal article" date="2017" name="Nature">
        <title>The Apostasia genome and the evolution of orchids.</title>
        <authorList>
            <person name="Zhang G.Q."/>
            <person name="Liu K.W."/>
            <person name="Li Z."/>
            <person name="Lohaus R."/>
            <person name="Hsiao Y.Y."/>
            <person name="Niu S.C."/>
            <person name="Wang J.Y."/>
            <person name="Lin Y.C."/>
            <person name="Xu Q."/>
            <person name="Chen L.J."/>
            <person name="Yoshida K."/>
            <person name="Fujiwara S."/>
            <person name="Wang Z.W."/>
            <person name="Zhang Y.Q."/>
            <person name="Mitsuda N."/>
            <person name="Wang M."/>
            <person name="Liu G.H."/>
            <person name="Pecoraro L."/>
            <person name="Huang H.X."/>
            <person name="Xiao X.J."/>
            <person name="Lin M."/>
            <person name="Wu X.Y."/>
            <person name="Wu W.L."/>
            <person name="Chen Y.Y."/>
            <person name="Chang S.B."/>
            <person name="Sakamoto S."/>
            <person name="Ohme-Takagi M."/>
            <person name="Yagi M."/>
            <person name="Zeng S.J."/>
            <person name="Shen C.Y."/>
            <person name="Yeh C.M."/>
            <person name="Luo Y.B."/>
            <person name="Tsai W.C."/>
            <person name="Van de Peer Y."/>
            <person name="Liu Z.J."/>
        </authorList>
    </citation>
    <scope>NUCLEOTIDE SEQUENCE [LARGE SCALE GENOMIC DNA]</scope>
    <source>
        <strain evidence="13">cv. Shenzhen</strain>
        <tissue evidence="12">Stem</tissue>
    </source>
</reference>
<comment type="similarity">
    <text evidence="2 11">Belongs to the SWEET sugar transporter family.</text>
</comment>
<name>A0A2I0AMW3_9ASPA</name>
<evidence type="ECO:0000313" key="12">
    <source>
        <dbReference type="EMBL" id="PKA56907.1"/>
    </source>
</evidence>
<evidence type="ECO:0000256" key="7">
    <source>
        <dbReference type="ARBA" id="ARBA00022737"/>
    </source>
</evidence>
<dbReference type="PANTHER" id="PTHR10791:SF22">
    <property type="entry name" value="BIDIRECTIONAL SUGAR TRANSPORTER SWEET11"/>
    <property type="match status" value="1"/>
</dbReference>
<evidence type="ECO:0000256" key="3">
    <source>
        <dbReference type="ARBA" id="ARBA00022448"/>
    </source>
</evidence>
<organism evidence="12 13">
    <name type="scientific">Apostasia shenzhenica</name>
    <dbReference type="NCBI Taxonomy" id="1088818"/>
    <lineage>
        <taxon>Eukaryota</taxon>
        <taxon>Viridiplantae</taxon>
        <taxon>Streptophyta</taxon>
        <taxon>Embryophyta</taxon>
        <taxon>Tracheophyta</taxon>
        <taxon>Spermatophyta</taxon>
        <taxon>Magnoliopsida</taxon>
        <taxon>Liliopsida</taxon>
        <taxon>Asparagales</taxon>
        <taxon>Orchidaceae</taxon>
        <taxon>Apostasioideae</taxon>
        <taxon>Apostasia</taxon>
    </lineage>
</organism>
<dbReference type="EMBL" id="KZ451969">
    <property type="protein sequence ID" value="PKA56907.1"/>
    <property type="molecule type" value="Genomic_DNA"/>
</dbReference>
<feature type="transmembrane region" description="Helical" evidence="11">
    <location>
        <begin position="6"/>
        <end position="25"/>
    </location>
</feature>
<dbReference type="FunFam" id="1.20.1280.290:FF:000001">
    <property type="entry name" value="Bidirectional sugar transporter SWEET"/>
    <property type="match status" value="1"/>
</dbReference>
<evidence type="ECO:0000256" key="9">
    <source>
        <dbReference type="ARBA" id="ARBA00023136"/>
    </source>
</evidence>
<comment type="function">
    <text evidence="10">Mediates both low-affinity uptake and efflux of sugar across the plasma membrane.</text>
</comment>
<dbReference type="InterPro" id="IPR047664">
    <property type="entry name" value="SWEET"/>
</dbReference>
<dbReference type="Pfam" id="PF03083">
    <property type="entry name" value="MtN3_slv"/>
    <property type="match status" value="2"/>
</dbReference>
<gene>
    <name evidence="12" type="primary">SWEET14</name>
    <name evidence="12" type="ORF">AXF42_Ash002210</name>
</gene>
<evidence type="ECO:0000313" key="13">
    <source>
        <dbReference type="Proteomes" id="UP000236161"/>
    </source>
</evidence>
<keyword evidence="13" id="KW-1185">Reference proteome</keyword>
<comment type="function">
    <text evidence="11">Mediates both low-affinity uptake and efflux of sugar across the membrane.</text>
</comment>
<feature type="transmembrane region" description="Helical" evidence="11">
    <location>
        <begin position="45"/>
        <end position="62"/>
    </location>
</feature>
<accession>A0A2I0AMW3</accession>
<comment type="subcellular location">
    <subcellularLocation>
        <location evidence="1 11">Cell membrane</location>
        <topology evidence="1 11">Multi-pass membrane protein</topology>
    </subcellularLocation>
</comment>
<dbReference type="Gene3D" id="1.20.1280.290">
    <property type="match status" value="2"/>
</dbReference>
<keyword evidence="3 11" id="KW-0813">Transport</keyword>
<evidence type="ECO:0000256" key="1">
    <source>
        <dbReference type="ARBA" id="ARBA00004651"/>
    </source>
</evidence>
<dbReference type="PANTHER" id="PTHR10791">
    <property type="entry name" value="RAG1-ACTIVATING PROTEIN 1"/>
    <property type="match status" value="1"/>
</dbReference>
<protein>
    <recommendedName>
        <fullName evidence="11">Bidirectional sugar transporter SWEET</fullName>
    </recommendedName>
</protein>
<evidence type="ECO:0000256" key="6">
    <source>
        <dbReference type="ARBA" id="ARBA00022692"/>
    </source>
</evidence>
<keyword evidence="8 11" id="KW-1133">Transmembrane helix</keyword>
<sequence>MAAEHTLAFASGILGNIISFMVYLAPVPTFYRVYKKKSTEGFQSLPYAVALLSSTMWIYYALIKTHAYLLITINSFGCLIETLYIVLYLIYAPKSAKVFTAKILIILNFTAFGLILFCTLFFSHGAKRVVILGWICVGFSLSVFVAPLSIIRLVIRTKSVEFMPFILSFFLTLSAAVWLSHGVLSKDKFVALPNVLGLLFGILQMVLYCVYKGGKAEKGGTAVPSASSEVHPVDQGGCRLPEKAGIEGEEGEQLGTHGGEVV</sequence>
<dbReference type="FunFam" id="1.20.1280.290:FF:000003">
    <property type="entry name" value="Bidirectional sugar transporter SWEET"/>
    <property type="match status" value="1"/>
</dbReference>